<dbReference type="Proteomes" id="UP000035760">
    <property type="component" value="Unassembled WGS sequence"/>
</dbReference>
<dbReference type="OrthoDB" id="9800373at2"/>
<dbReference type="InterPro" id="IPR036748">
    <property type="entry name" value="MTH938-like_sf"/>
</dbReference>
<evidence type="ECO:0008006" key="3">
    <source>
        <dbReference type="Google" id="ProtNLM"/>
    </source>
</evidence>
<organism evidence="1 2">
    <name type="scientific">Candidatus Competibacter denitrificans Run_A_D11</name>
    <dbReference type="NCBI Taxonomy" id="1400863"/>
    <lineage>
        <taxon>Bacteria</taxon>
        <taxon>Pseudomonadati</taxon>
        <taxon>Pseudomonadota</taxon>
        <taxon>Gammaproteobacteria</taxon>
        <taxon>Candidatus Competibacteraceae</taxon>
        <taxon>Candidatus Competibacter</taxon>
    </lineage>
</organism>
<dbReference type="AlphaFoldDB" id="W6M448"/>
<sequence length="125" mass="13992">MRFTLEGDANRYLITRYGPGWINVNEREFHQSLLVSPEKIIADWPPQSLADCTESHFAAIAVLEPEIVLLGTGTRQQFPHPRLLRPLISQGIGVETMDTAAACRTYNIVMLENRRVVAALMMIGA</sequence>
<gene>
    <name evidence="1" type="ORF">BN873_300083</name>
</gene>
<evidence type="ECO:0000313" key="2">
    <source>
        <dbReference type="Proteomes" id="UP000035760"/>
    </source>
</evidence>
<dbReference type="Pfam" id="PF04430">
    <property type="entry name" value="DUF498"/>
    <property type="match status" value="1"/>
</dbReference>
<reference evidence="1" key="1">
    <citation type="submission" date="2013-07" db="EMBL/GenBank/DDBJ databases">
        <authorList>
            <person name="McIlroy S."/>
        </authorList>
    </citation>
    <scope>NUCLEOTIDE SEQUENCE [LARGE SCALE GENOMIC DNA]</scope>
    <source>
        <strain evidence="1">Run_A_D11</strain>
    </source>
</reference>
<dbReference type="PANTHER" id="PTHR21192:SF2">
    <property type="entry name" value="NADH DEHYDROGENASE [UBIQUINONE] 1 ALPHA SUBCOMPLEX ASSEMBLY FACTOR 3"/>
    <property type="match status" value="1"/>
</dbReference>
<accession>W6M448</accession>
<protein>
    <recommendedName>
        <fullName evidence="3">Xcc1710-like domain-containing protein</fullName>
    </recommendedName>
</protein>
<comment type="caution">
    <text evidence="1">The sequence shown here is derived from an EMBL/GenBank/DDBJ whole genome shotgun (WGS) entry which is preliminary data.</text>
</comment>
<dbReference type="RefSeq" id="WP_048672683.1">
    <property type="nucleotide sequence ID" value="NZ_CBTJ020000037.1"/>
</dbReference>
<reference evidence="1" key="2">
    <citation type="submission" date="2014-03" db="EMBL/GenBank/DDBJ databases">
        <title>Candidatus Competibacter-lineage genomes retrieved from metagenomes reveal functional metabolic diversity.</title>
        <authorList>
            <person name="McIlroy S.J."/>
            <person name="Albertsen M."/>
            <person name="Andresen E.K."/>
            <person name="Saunders A.M."/>
            <person name="Kristiansen R."/>
            <person name="Stokholm-Bjerregaard M."/>
            <person name="Nielsen K.L."/>
            <person name="Nielsen P.H."/>
        </authorList>
    </citation>
    <scope>NUCLEOTIDE SEQUENCE</scope>
    <source>
        <strain evidence="1">Run_A_D11</strain>
    </source>
</reference>
<dbReference type="EMBL" id="CBTJ020000037">
    <property type="protein sequence ID" value="CDI02462.1"/>
    <property type="molecule type" value="Genomic_DNA"/>
</dbReference>
<dbReference type="Gene3D" id="3.40.1230.10">
    <property type="entry name" value="MTH938-like"/>
    <property type="match status" value="1"/>
</dbReference>
<proteinExistence type="predicted"/>
<dbReference type="CDD" id="cd05560">
    <property type="entry name" value="Xcc1710_like"/>
    <property type="match status" value="1"/>
</dbReference>
<dbReference type="InterPro" id="IPR007523">
    <property type="entry name" value="NDUFAF3/AAMDC"/>
</dbReference>
<dbReference type="STRING" id="1400863.BN873_300083"/>
<keyword evidence="2" id="KW-1185">Reference proteome</keyword>
<dbReference type="PANTHER" id="PTHR21192">
    <property type="entry name" value="NUCLEAR PROTEIN E3-3"/>
    <property type="match status" value="1"/>
</dbReference>
<evidence type="ECO:0000313" key="1">
    <source>
        <dbReference type="EMBL" id="CDI02462.1"/>
    </source>
</evidence>
<dbReference type="SUPFAM" id="SSF64076">
    <property type="entry name" value="MTH938-like"/>
    <property type="match status" value="1"/>
</dbReference>
<name>W6M448_9GAMM</name>